<evidence type="ECO:0000256" key="5">
    <source>
        <dbReference type="ARBA" id="ARBA00022989"/>
    </source>
</evidence>
<dbReference type="PANTHER" id="PTHR42703:SF1">
    <property type="entry name" value="NA(+)_H(+) ANTIPORTER SUBUNIT D1"/>
    <property type="match status" value="1"/>
</dbReference>
<feature type="transmembrane region" description="Helical" evidence="8">
    <location>
        <begin position="225"/>
        <end position="249"/>
    </location>
</feature>
<evidence type="ECO:0000256" key="4">
    <source>
        <dbReference type="ARBA" id="ARBA00022692"/>
    </source>
</evidence>
<feature type="transmembrane region" description="Helical" evidence="8">
    <location>
        <begin position="93"/>
        <end position="118"/>
    </location>
</feature>
<evidence type="ECO:0000259" key="9">
    <source>
        <dbReference type="Pfam" id="PF00361"/>
    </source>
</evidence>
<evidence type="ECO:0000313" key="11">
    <source>
        <dbReference type="Proteomes" id="UP000191135"/>
    </source>
</evidence>
<proteinExistence type="inferred from homology"/>
<dbReference type="KEGG" id="mmed:Mame_03586"/>
<keyword evidence="3" id="KW-1003">Cell membrane</keyword>
<keyword evidence="4 7" id="KW-0812">Transmembrane</keyword>
<name>A0A1U9Z5D7_9HYPH</name>
<sequence length="517" mass="54467">MAASAYQIDPSAALTMAPTSLTDWLVILPVATCIAVGALLMMIRKHTVLHPVIAIAALAFLVVIDSLLLYTVWKNGPLTMVAGRWLPPFGIAFTADILSALFALAAAIAGLAGAVFALGDIDNSGRRYGFYPFLLLLIAGVSGAFLTGDIFNLYVWFEVLLISSFGLLILGSTHEQLDGAMKYAVLNLIGTTLFLIAVAYIYAVFGTLNMADIAIRARETPTLPTATIGALFVLAFGMKAAAFPVNFWLPASYHTPRTVVSALFGGLLTKVGVYALLRVMVMILPADLAALSSVVGLAAFLTMVLAGLGAIAQHDIRRAVGYIVIVGIGNCLAGVAIGGMDGLQGALFYALHSMILMTLLYLITGLAGRLAGGFSLNQIGGIYKRYPVFAGLSLGAFFAAAGLPPFSGFWPKAILVRAGVETGSWWLAAGILFAGFCSTIALGRIFLLAYWRPAEGEVSETLRIPLSEWLPIIGLSAIIVVFGLYPEPVLNLTAKAIGGIFSPEGYFLSVFPGGSVQ</sequence>
<feature type="transmembrane region" description="Helical" evidence="8">
    <location>
        <begin position="468"/>
        <end position="485"/>
    </location>
</feature>
<dbReference type="GO" id="GO:0042773">
    <property type="term" value="P:ATP synthesis coupled electron transport"/>
    <property type="evidence" value="ECO:0007669"/>
    <property type="project" value="InterPro"/>
</dbReference>
<dbReference type="OrthoDB" id="9768329at2"/>
<feature type="transmembrane region" description="Helical" evidence="8">
    <location>
        <begin position="130"/>
        <end position="147"/>
    </location>
</feature>
<feature type="transmembrane region" description="Helical" evidence="8">
    <location>
        <begin position="319"/>
        <end position="340"/>
    </location>
</feature>
<evidence type="ECO:0000256" key="2">
    <source>
        <dbReference type="ARBA" id="ARBA00005346"/>
    </source>
</evidence>
<feature type="transmembrane region" description="Helical" evidence="8">
    <location>
        <begin position="52"/>
        <end position="73"/>
    </location>
</feature>
<dbReference type="PRINTS" id="PR01437">
    <property type="entry name" value="NUOXDRDTASE4"/>
</dbReference>
<evidence type="ECO:0000256" key="3">
    <source>
        <dbReference type="ARBA" id="ARBA00022475"/>
    </source>
</evidence>
<dbReference type="STRING" id="1122214.Mame_03586"/>
<feature type="transmembrane region" description="Helical" evidence="8">
    <location>
        <begin position="346"/>
        <end position="367"/>
    </location>
</feature>
<keyword evidence="5 8" id="KW-1133">Transmembrane helix</keyword>
<reference evidence="10 11" key="1">
    <citation type="submission" date="2017-03" db="EMBL/GenBank/DDBJ databases">
        <title>Foreign affairs: Plasmid Transfer between Roseobacters and Rhizobia.</title>
        <authorList>
            <person name="Bartling P."/>
            <person name="Bunk B."/>
            <person name="Overmann J."/>
            <person name="Brinkmann H."/>
            <person name="Petersen J."/>
        </authorList>
    </citation>
    <scope>NUCLEOTIDE SEQUENCE [LARGE SCALE GENOMIC DNA]</scope>
    <source>
        <strain evidence="10 11">MACL11</strain>
    </source>
</reference>
<dbReference type="RefSeq" id="WP_018066634.1">
    <property type="nucleotide sequence ID" value="NZ_AQWH01000025.1"/>
</dbReference>
<feature type="transmembrane region" description="Helical" evidence="8">
    <location>
        <begin position="290"/>
        <end position="312"/>
    </location>
</feature>
<keyword evidence="11" id="KW-1185">Reference proteome</keyword>
<dbReference type="InterPro" id="IPR003918">
    <property type="entry name" value="NADH_UbQ_OxRdtase"/>
</dbReference>
<feature type="transmembrane region" description="Helical" evidence="8">
    <location>
        <begin position="388"/>
        <end position="406"/>
    </location>
</feature>
<dbReference type="GO" id="GO:0008137">
    <property type="term" value="F:NADH dehydrogenase (ubiquinone) activity"/>
    <property type="evidence" value="ECO:0007669"/>
    <property type="project" value="InterPro"/>
</dbReference>
<gene>
    <name evidence="10" type="primary">mrpD</name>
    <name evidence="10" type="ORF">Mame_03586</name>
</gene>
<comment type="subcellular location">
    <subcellularLocation>
        <location evidence="1">Cell membrane</location>
        <topology evidence="1">Multi-pass membrane protein</topology>
    </subcellularLocation>
    <subcellularLocation>
        <location evidence="7">Membrane</location>
        <topology evidence="7">Multi-pass membrane protein</topology>
    </subcellularLocation>
</comment>
<evidence type="ECO:0000256" key="8">
    <source>
        <dbReference type="SAM" id="Phobius"/>
    </source>
</evidence>
<feature type="transmembrane region" description="Helical" evidence="8">
    <location>
        <begin position="183"/>
        <end position="205"/>
    </location>
</feature>
<dbReference type="InterPro" id="IPR001750">
    <property type="entry name" value="ND/Mrp_TM"/>
</dbReference>
<dbReference type="Pfam" id="PF00361">
    <property type="entry name" value="Proton_antipo_M"/>
    <property type="match status" value="1"/>
</dbReference>
<dbReference type="EMBL" id="CP020330">
    <property type="protein sequence ID" value="AQZ52891.1"/>
    <property type="molecule type" value="Genomic_DNA"/>
</dbReference>
<evidence type="ECO:0000256" key="7">
    <source>
        <dbReference type="RuleBase" id="RU000320"/>
    </source>
</evidence>
<dbReference type="AlphaFoldDB" id="A0A1U9Z5D7"/>
<organism evidence="10 11">
    <name type="scientific">Martelella mediterranea DSM 17316</name>
    <dbReference type="NCBI Taxonomy" id="1122214"/>
    <lineage>
        <taxon>Bacteria</taxon>
        <taxon>Pseudomonadati</taxon>
        <taxon>Pseudomonadota</taxon>
        <taxon>Alphaproteobacteria</taxon>
        <taxon>Hyphomicrobiales</taxon>
        <taxon>Aurantimonadaceae</taxon>
        <taxon>Martelella</taxon>
    </lineage>
</organism>
<feature type="transmembrane region" description="Helical" evidence="8">
    <location>
        <begin position="24"/>
        <end position="43"/>
    </location>
</feature>
<comment type="similarity">
    <text evidence="2">Belongs to the CPA3 antiporters (TC 2.A.63) subunit D family.</text>
</comment>
<keyword evidence="6 8" id="KW-0472">Membrane</keyword>
<feature type="transmembrane region" description="Helical" evidence="8">
    <location>
        <begin position="153"/>
        <end position="171"/>
    </location>
</feature>
<dbReference type="PANTHER" id="PTHR42703">
    <property type="entry name" value="NADH DEHYDROGENASE"/>
    <property type="match status" value="1"/>
</dbReference>
<protein>
    <submittedName>
        <fullName evidence="10">Multiple resistance and pH homeostasis protein D</fullName>
    </submittedName>
</protein>
<evidence type="ECO:0000256" key="1">
    <source>
        <dbReference type="ARBA" id="ARBA00004651"/>
    </source>
</evidence>
<evidence type="ECO:0000256" key="6">
    <source>
        <dbReference type="ARBA" id="ARBA00023136"/>
    </source>
</evidence>
<dbReference type="GO" id="GO:0005886">
    <property type="term" value="C:plasma membrane"/>
    <property type="evidence" value="ECO:0007669"/>
    <property type="project" value="UniProtKB-SubCell"/>
</dbReference>
<feature type="domain" description="NADH:quinone oxidoreductase/Mrp antiporter transmembrane" evidence="9">
    <location>
        <begin position="149"/>
        <end position="433"/>
    </location>
</feature>
<dbReference type="NCBIfam" id="NF009306">
    <property type="entry name" value="PRK12663.1"/>
    <property type="match status" value="1"/>
</dbReference>
<dbReference type="InterPro" id="IPR050586">
    <property type="entry name" value="CPA3_Na-H_Antiporter_D"/>
</dbReference>
<accession>A0A1U9Z5D7</accession>
<dbReference type="eggNOG" id="COG0651">
    <property type="taxonomic scope" value="Bacteria"/>
</dbReference>
<dbReference type="Proteomes" id="UP000191135">
    <property type="component" value="Chromosome"/>
</dbReference>
<evidence type="ECO:0000313" key="10">
    <source>
        <dbReference type="EMBL" id="AQZ52891.1"/>
    </source>
</evidence>
<feature type="transmembrane region" description="Helical" evidence="8">
    <location>
        <begin position="261"/>
        <end position="284"/>
    </location>
</feature>
<feature type="transmembrane region" description="Helical" evidence="8">
    <location>
        <begin position="426"/>
        <end position="447"/>
    </location>
</feature>